<feature type="non-terminal residue" evidence="14">
    <location>
        <position position="1"/>
    </location>
</feature>
<keyword evidence="15" id="KW-1185">Reference proteome</keyword>
<feature type="non-terminal residue" evidence="14">
    <location>
        <position position="285"/>
    </location>
</feature>
<feature type="domain" description="Plant heme peroxidase family profile" evidence="13">
    <location>
        <begin position="22"/>
        <end position="188"/>
    </location>
</feature>
<evidence type="ECO:0000256" key="9">
    <source>
        <dbReference type="PIRSR" id="PIRSR601621-2"/>
    </source>
</evidence>
<feature type="binding site" description="axial binding residue" evidence="9">
    <location>
        <position position="187"/>
    </location>
    <ligand>
        <name>heme b</name>
        <dbReference type="ChEBI" id="CHEBI:60344"/>
    </ligand>
    <ligandPart>
        <name>Fe</name>
        <dbReference type="ChEBI" id="CHEBI:18248"/>
    </ligandPart>
</feature>
<dbReference type="GO" id="GO:0042744">
    <property type="term" value="P:hydrogen peroxide catabolic process"/>
    <property type="evidence" value="ECO:0007669"/>
    <property type="project" value="TreeGrafter"/>
</dbReference>
<dbReference type="GO" id="GO:0004601">
    <property type="term" value="F:peroxidase activity"/>
    <property type="evidence" value="ECO:0007669"/>
    <property type="project" value="UniProtKB-KW"/>
</dbReference>
<feature type="binding site" evidence="9">
    <location>
        <position position="82"/>
    </location>
    <ligand>
        <name>Ca(2+)</name>
        <dbReference type="ChEBI" id="CHEBI:29108"/>
        <label>1</label>
    </ligand>
</feature>
<evidence type="ECO:0000256" key="10">
    <source>
        <dbReference type="PIRSR" id="PIRSR601621-3"/>
    </source>
</evidence>
<evidence type="ECO:0000256" key="2">
    <source>
        <dbReference type="ARBA" id="ARBA00022559"/>
    </source>
</evidence>
<dbReference type="Proteomes" id="UP000799640">
    <property type="component" value="Unassembled WGS sequence"/>
</dbReference>
<dbReference type="OrthoDB" id="2113341at2759"/>
<dbReference type="Gene3D" id="1.10.520.10">
    <property type="match status" value="1"/>
</dbReference>
<keyword evidence="6 9" id="KW-0408">Iron</keyword>
<feature type="binding site" evidence="9">
    <location>
        <position position="205"/>
    </location>
    <ligand>
        <name>Ca(2+)</name>
        <dbReference type="ChEBI" id="CHEBI:29108"/>
        <label>2</label>
    </ligand>
</feature>
<evidence type="ECO:0000256" key="4">
    <source>
        <dbReference type="ARBA" id="ARBA00022723"/>
    </source>
</evidence>
<dbReference type="PROSITE" id="PS50873">
    <property type="entry name" value="PEROXIDASE_4"/>
    <property type="match status" value="1"/>
</dbReference>
<evidence type="ECO:0000256" key="8">
    <source>
        <dbReference type="PIRSR" id="PIRSR601621-1"/>
    </source>
</evidence>
<dbReference type="InterPro" id="IPR044831">
    <property type="entry name" value="Ccp1-like"/>
</dbReference>
<keyword evidence="2 12" id="KW-0575">Peroxidase</keyword>
<feature type="binding site" evidence="9">
    <location>
        <position position="80"/>
    </location>
    <ligand>
        <name>Ca(2+)</name>
        <dbReference type="ChEBI" id="CHEBI:29108"/>
        <label>1</label>
    </ligand>
</feature>
<evidence type="ECO:0000256" key="7">
    <source>
        <dbReference type="ARBA" id="ARBA00023180"/>
    </source>
</evidence>
<feature type="binding site" evidence="9">
    <location>
        <position position="207"/>
    </location>
    <ligand>
        <name>Ca(2+)</name>
        <dbReference type="ChEBI" id="CHEBI:29108"/>
        <label>2</label>
    </ligand>
</feature>
<keyword evidence="7" id="KW-0325">Glycoprotein</keyword>
<dbReference type="InterPro" id="IPR002016">
    <property type="entry name" value="Haem_peroxidase"/>
</dbReference>
<sequence>FTTSVVLLAASTSAFSLDIGSLLRRDAYNSTSTAPSGSCPPVWSSISHELTTLFVSGGQCTDLARGAIRAVFHDCFPQGGCDGSLSLPEELARPPNAALIGPVNTLKALANKYGVSVADMIAFAGSHAVVSCPSGPVTTTYVGRKDSGIAAPDGQLPPADAGGDESLQHFEARGFSAQDLAALIGAHTASRQFTTDPSKAGAPQDTTPGVWDVTYFVQTIKKLAPFTFVSDSNLAAQAEVGPVMKQFSGDKFGWDAAFTSAFGRMQLLDTAGAGALIDCTSALPK</sequence>
<dbReference type="PANTHER" id="PTHR31356:SF66">
    <property type="entry name" value="CATALASE-PEROXIDASE"/>
    <property type="match status" value="1"/>
</dbReference>
<dbReference type="Pfam" id="PF00141">
    <property type="entry name" value="peroxidase"/>
    <property type="match status" value="1"/>
</dbReference>
<evidence type="ECO:0000313" key="14">
    <source>
        <dbReference type="EMBL" id="KAF2398264.1"/>
    </source>
</evidence>
<keyword evidence="12" id="KW-0732">Signal</keyword>
<name>A0A6G1HQR8_9PEZI</name>
<keyword evidence="5 12" id="KW-0560">Oxidoreductase</keyword>
<feature type="binding site" evidence="9">
    <location>
        <position position="212"/>
    </location>
    <ligand>
        <name>Ca(2+)</name>
        <dbReference type="ChEBI" id="CHEBI:29108"/>
        <label>2</label>
    </ligand>
</feature>
<dbReference type="AlphaFoldDB" id="A0A6G1HQR8"/>
<dbReference type="GO" id="GO:0034599">
    <property type="term" value="P:cellular response to oxidative stress"/>
    <property type="evidence" value="ECO:0007669"/>
    <property type="project" value="InterPro"/>
</dbReference>
<evidence type="ECO:0000313" key="15">
    <source>
        <dbReference type="Proteomes" id="UP000799640"/>
    </source>
</evidence>
<keyword evidence="3 9" id="KW-0349">Heme</keyword>
<feature type="binding site" evidence="9">
    <location>
        <position position="74"/>
    </location>
    <ligand>
        <name>Ca(2+)</name>
        <dbReference type="ChEBI" id="CHEBI:29108"/>
        <label>1</label>
    </ligand>
</feature>
<reference evidence="14" key="1">
    <citation type="journal article" date="2020" name="Stud. Mycol.">
        <title>101 Dothideomycetes genomes: a test case for predicting lifestyles and emergence of pathogens.</title>
        <authorList>
            <person name="Haridas S."/>
            <person name="Albert R."/>
            <person name="Binder M."/>
            <person name="Bloem J."/>
            <person name="Labutti K."/>
            <person name="Salamov A."/>
            <person name="Andreopoulos B."/>
            <person name="Baker S."/>
            <person name="Barry K."/>
            <person name="Bills G."/>
            <person name="Bluhm B."/>
            <person name="Cannon C."/>
            <person name="Castanera R."/>
            <person name="Culley D."/>
            <person name="Daum C."/>
            <person name="Ezra D."/>
            <person name="Gonzalez J."/>
            <person name="Henrissat B."/>
            <person name="Kuo A."/>
            <person name="Liang C."/>
            <person name="Lipzen A."/>
            <person name="Lutzoni F."/>
            <person name="Magnuson J."/>
            <person name="Mondo S."/>
            <person name="Nolan M."/>
            <person name="Ohm R."/>
            <person name="Pangilinan J."/>
            <person name="Park H.-J."/>
            <person name="Ramirez L."/>
            <person name="Alfaro M."/>
            <person name="Sun H."/>
            <person name="Tritt A."/>
            <person name="Yoshinaga Y."/>
            <person name="Zwiers L.-H."/>
            <person name="Turgeon B."/>
            <person name="Goodwin S."/>
            <person name="Spatafora J."/>
            <person name="Crous P."/>
            <person name="Grigoriev I."/>
        </authorList>
    </citation>
    <scope>NUCLEOTIDE SEQUENCE</scope>
    <source>
        <strain evidence="14">CBS 262.69</strain>
    </source>
</reference>
<accession>A0A6G1HQR8</accession>
<dbReference type="PANTHER" id="PTHR31356">
    <property type="entry name" value="THYLAKOID LUMENAL 29 KDA PROTEIN, CHLOROPLASTIC-RELATED"/>
    <property type="match status" value="1"/>
</dbReference>
<dbReference type="GO" id="GO:0046872">
    <property type="term" value="F:metal ion binding"/>
    <property type="evidence" value="ECO:0007669"/>
    <property type="project" value="UniProtKB-UniRule"/>
</dbReference>
<feature type="disulfide bond" evidence="11">
    <location>
        <begin position="60"/>
        <end position="132"/>
    </location>
</feature>
<dbReference type="SUPFAM" id="SSF48113">
    <property type="entry name" value="Heme-dependent peroxidases"/>
    <property type="match status" value="1"/>
</dbReference>
<organism evidence="14 15">
    <name type="scientific">Trichodelitschia bisporula</name>
    <dbReference type="NCBI Taxonomy" id="703511"/>
    <lineage>
        <taxon>Eukaryota</taxon>
        <taxon>Fungi</taxon>
        <taxon>Dikarya</taxon>
        <taxon>Ascomycota</taxon>
        <taxon>Pezizomycotina</taxon>
        <taxon>Dothideomycetes</taxon>
        <taxon>Dothideomycetes incertae sedis</taxon>
        <taxon>Phaeotrichales</taxon>
        <taxon>Phaeotrichaceae</taxon>
        <taxon>Trichodelitschia</taxon>
    </lineage>
</organism>
<feature type="binding site" evidence="9">
    <location>
        <position position="84"/>
    </location>
    <ligand>
        <name>Ca(2+)</name>
        <dbReference type="ChEBI" id="CHEBI:29108"/>
        <label>1</label>
    </ligand>
</feature>
<keyword evidence="4 9" id="KW-0479">Metal-binding</keyword>
<dbReference type="EMBL" id="ML996700">
    <property type="protein sequence ID" value="KAF2398264.1"/>
    <property type="molecule type" value="Genomic_DNA"/>
</dbReference>
<dbReference type="InterPro" id="IPR019794">
    <property type="entry name" value="Peroxidases_AS"/>
</dbReference>
<evidence type="ECO:0000256" key="5">
    <source>
        <dbReference type="ARBA" id="ARBA00023002"/>
    </source>
</evidence>
<evidence type="ECO:0000256" key="12">
    <source>
        <dbReference type="RuleBase" id="RU363051"/>
    </source>
</evidence>
<comment type="cofactor">
    <cofactor evidence="9 12">
        <name>Ca(2+)</name>
        <dbReference type="ChEBI" id="CHEBI:29108"/>
    </cofactor>
    <text evidence="9 12">Binds 2 calcium ions per subunit.</text>
</comment>
<protein>
    <recommendedName>
        <fullName evidence="12">Peroxidase</fullName>
        <ecNumber evidence="12">1.11.1.-</ecNumber>
    </recommendedName>
</protein>
<dbReference type="InterPro" id="IPR010255">
    <property type="entry name" value="Haem_peroxidase_sf"/>
</dbReference>
<dbReference type="PRINTS" id="PR00462">
    <property type="entry name" value="LIGNINASE"/>
</dbReference>
<feature type="chain" id="PRO_5026374876" description="Peroxidase" evidence="12">
    <location>
        <begin position="17"/>
        <end position="285"/>
    </location>
</feature>
<dbReference type="PRINTS" id="PR00458">
    <property type="entry name" value="PEROXIDASE"/>
</dbReference>
<dbReference type="GO" id="GO:0000302">
    <property type="term" value="P:response to reactive oxygen species"/>
    <property type="evidence" value="ECO:0007669"/>
    <property type="project" value="TreeGrafter"/>
</dbReference>
<dbReference type="GO" id="GO:0020037">
    <property type="term" value="F:heme binding"/>
    <property type="evidence" value="ECO:0007669"/>
    <property type="project" value="UniProtKB-UniRule"/>
</dbReference>
<dbReference type="EC" id="1.11.1.-" evidence="12"/>
<evidence type="ECO:0000256" key="1">
    <source>
        <dbReference type="ARBA" id="ARBA00006089"/>
    </source>
</evidence>
<evidence type="ECO:0000256" key="11">
    <source>
        <dbReference type="PIRSR" id="PIRSR601621-4"/>
    </source>
</evidence>
<feature type="signal peptide" evidence="12">
    <location>
        <begin position="1"/>
        <end position="16"/>
    </location>
</feature>
<dbReference type="InterPro" id="IPR001621">
    <property type="entry name" value="Ligninase"/>
</dbReference>
<gene>
    <name evidence="14" type="ORF">EJ06DRAFT_461443</name>
</gene>
<feature type="binding site" evidence="9">
    <location>
        <position position="188"/>
    </location>
    <ligand>
        <name>Ca(2+)</name>
        <dbReference type="ChEBI" id="CHEBI:29108"/>
        <label>2</label>
    </ligand>
</feature>
<evidence type="ECO:0000256" key="6">
    <source>
        <dbReference type="ARBA" id="ARBA00023004"/>
    </source>
</evidence>
<comment type="similarity">
    <text evidence="1 12">Belongs to the peroxidase family. Ligninase subfamily.</text>
</comment>
<proteinExistence type="inferred from homology"/>
<keyword evidence="11" id="KW-1015">Disulfide bond</keyword>
<feature type="active site" description="Proton acceptor" evidence="8">
    <location>
        <position position="73"/>
    </location>
</feature>
<evidence type="ECO:0000256" key="3">
    <source>
        <dbReference type="ARBA" id="ARBA00022617"/>
    </source>
</evidence>
<dbReference type="PROSITE" id="PS00436">
    <property type="entry name" value="PEROXIDASE_2"/>
    <property type="match status" value="1"/>
</dbReference>
<dbReference type="Gene3D" id="1.10.420.10">
    <property type="entry name" value="Peroxidase, domain 2"/>
    <property type="match status" value="1"/>
</dbReference>
<evidence type="ECO:0000259" key="13">
    <source>
        <dbReference type="PROSITE" id="PS50873"/>
    </source>
</evidence>
<keyword evidence="9 12" id="KW-0106">Calcium</keyword>
<feature type="site" description="Transition state stabilizer" evidence="10">
    <location>
        <position position="69"/>
    </location>
</feature>
<comment type="cofactor">
    <cofactor evidence="9">
        <name>heme b</name>
        <dbReference type="ChEBI" id="CHEBI:60344"/>
    </cofactor>
    <text evidence="9">Binds 1 heme b (iron(II)-protoporphyrin IX) group per subunit.</text>
</comment>